<dbReference type="InterPro" id="IPR041492">
    <property type="entry name" value="HAD_2"/>
</dbReference>
<proteinExistence type="predicted"/>
<keyword evidence="2" id="KW-1185">Reference proteome</keyword>
<dbReference type="SUPFAM" id="SSF56784">
    <property type="entry name" value="HAD-like"/>
    <property type="match status" value="1"/>
</dbReference>
<dbReference type="SFLD" id="SFLDG01129">
    <property type="entry name" value="C1.5:_HAD__Beta-PGM__Phosphata"/>
    <property type="match status" value="1"/>
</dbReference>
<evidence type="ECO:0000313" key="2">
    <source>
        <dbReference type="Proteomes" id="UP001056109"/>
    </source>
</evidence>
<dbReference type="Pfam" id="PF13242">
    <property type="entry name" value="Hydrolase_like"/>
    <property type="match status" value="1"/>
</dbReference>
<dbReference type="RefSeq" id="WP_252673922.1">
    <property type="nucleotide sequence ID" value="NZ_CP099547.1"/>
</dbReference>
<evidence type="ECO:0000313" key="1">
    <source>
        <dbReference type="EMBL" id="USR80072.1"/>
    </source>
</evidence>
<dbReference type="PANTHER" id="PTHR43434">
    <property type="entry name" value="PHOSPHOGLYCOLATE PHOSPHATASE"/>
    <property type="match status" value="1"/>
</dbReference>
<reference evidence="1" key="1">
    <citation type="submission" date="2022-06" db="EMBL/GenBank/DDBJ databases">
        <title>Complete Genome Sequence of Arcanobacterium pinnipediorum strain DSM 28752 isolated from a harbour seal.</title>
        <authorList>
            <person name="Borowiak M."/>
            <person name="Kreitlow A."/>
            <person name="Alssahen M."/>
            <person name="Malorny B."/>
            <person name="Laemmler C."/>
            <person name="Prenger-Berninghoff E."/>
            <person name="Siebert U."/>
            <person name="Ploetz M."/>
            <person name="Abdulmawjood A."/>
        </authorList>
    </citation>
    <scope>NUCLEOTIDE SEQUENCE</scope>
    <source>
        <strain evidence="1">DSM 28752</strain>
    </source>
</reference>
<sequence length="237" mass="26015">MAGALRAVLFDVDGTLTDSADLIKKTIAGVMRRNTGGDWPDHAFSRYVGPPLEDTFADLGVPPEKIDDYIDDYRQHYHAIMETTALFAGIPKLLSDVKAHGLATVTATTKGEESAREILSITGIDHFFDAIAGSETATGRTHKHQVVDRALTLLEQAQLLDAGNRYPVMPLGTRWDERQTRTDVVMVGDRDFDTDGAAVHGIRTILVDWGEGSAQEHANAWRHVHTIEELTSLLVSL</sequence>
<gene>
    <name evidence="1" type="ORF">NG665_03610</name>
</gene>
<dbReference type="Pfam" id="PF13419">
    <property type="entry name" value="HAD_2"/>
    <property type="match status" value="1"/>
</dbReference>
<organism evidence="1 2">
    <name type="scientific">Arcanobacterium pinnipediorum</name>
    <dbReference type="NCBI Taxonomy" id="1503041"/>
    <lineage>
        <taxon>Bacteria</taxon>
        <taxon>Bacillati</taxon>
        <taxon>Actinomycetota</taxon>
        <taxon>Actinomycetes</taxon>
        <taxon>Actinomycetales</taxon>
        <taxon>Actinomycetaceae</taxon>
        <taxon>Arcanobacterium</taxon>
    </lineage>
</organism>
<dbReference type="PANTHER" id="PTHR43434:SF20">
    <property type="entry name" value="5'-NUCLEOTIDASE"/>
    <property type="match status" value="1"/>
</dbReference>
<dbReference type="Proteomes" id="UP001056109">
    <property type="component" value="Chromosome"/>
</dbReference>
<dbReference type="SFLD" id="SFLDS00003">
    <property type="entry name" value="Haloacid_Dehalogenase"/>
    <property type="match status" value="1"/>
</dbReference>
<dbReference type="EMBL" id="CP099547">
    <property type="protein sequence ID" value="USR80072.1"/>
    <property type="molecule type" value="Genomic_DNA"/>
</dbReference>
<name>A0ABY5AIM8_9ACTO</name>
<accession>A0ABY5AIM8</accession>
<dbReference type="InterPro" id="IPR050155">
    <property type="entry name" value="HAD-like_hydrolase_sf"/>
</dbReference>
<protein>
    <submittedName>
        <fullName evidence="1">HAD hydrolase-like protein</fullName>
    </submittedName>
</protein>
<dbReference type="Gene3D" id="1.10.150.240">
    <property type="entry name" value="Putative phosphatase, domain 2"/>
    <property type="match status" value="1"/>
</dbReference>
<dbReference type="InterPro" id="IPR023214">
    <property type="entry name" value="HAD_sf"/>
</dbReference>
<dbReference type="Gene3D" id="3.40.50.1000">
    <property type="entry name" value="HAD superfamily/HAD-like"/>
    <property type="match status" value="1"/>
</dbReference>
<dbReference type="InterPro" id="IPR036412">
    <property type="entry name" value="HAD-like_sf"/>
</dbReference>
<dbReference type="InterPro" id="IPR023198">
    <property type="entry name" value="PGP-like_dom2"/>
</dbReference>